<sequence>MLFRLVCRTGDEEHSLELVSKDVRDVEAKAFGFRNASEFQSALQDFVAAHEWAFKSYAKALIALGGGPECIDSPPKQLQVKLRCLCARGSSLDPARTFAFQGAQWQTAEEYTSTPAGALDWQKSAALREAAHRANSHNPRYTGILPVIFAVENSSSWQGSLYPQYRTRASPFQFEWATEGVRDTLLADVLVLCASSIHLGLALRCAEGQDSFSALPGRFFCSPNKRWKWEPLLIDWDQYLAGPRGIQEVDSWLGTATQSGMPIQPLLQIARLL</sequence>
<organism evidence="1 2">
    <name type="scientific">Trametes pubescens</name>
    <name type="common">White-rot fungus</name>
    <dbReference type="NCBI Taxonomy" id="154538"/>
    <lineage>
        <taxon>Eukaryota</taxon>
        <taxon>Fungi</taxon>
        <taxon>Dikarya</taxon>
        <taxon>Basidiomycota</taxon>
        <taxon>Agaricomycotina</taxon>
        <taxon>Agaricomycetes</taxon>
        <taxon>Polyporales</taxon>
        <taxon>Polyporaceae</taxon>
        <taxon>Trametes</taxon>
    </lineage>
</organism>
<dbReference type="STRING" id="154538.A0A1M2VT67"/>
<evidence type="ECO:0000313" key="2">
    <source>
        <dbReference type="Proteomes" id="UP000184267"/>
    </source>
</evidence>
<comment type="caution">
    <text evidence="1">The sequence shown here is derived from an EMBL/GenBank/DDBJ whole genome shotgun (WGS) entry which is preliminary data.</text>
</comment>
<proteinExistence type="predicted"/>
<reference evidence="1 2" key="1">
    <citation type="submission" date="2016-10" db="EMBL/GenBank/DDBJ databases">
        <title>Genome sequence of the basidiomycete white-rot fungus Trametes pubescens.</title>
        <authorList>
            <person name="Makela M.R."/>
            <person name="Granchi Z."/>
            <person name="Peng M."/>
            <person name="De Vries R.P."/>
            <person name="Grigoriev I."/>
            <person name="Riley R."/>
            <person name="Hilden K."/>
        </authorList>
    </citation>
    <scope>NUCLEOTIDE SEQUENCE [LARGE SCALE GENOMIC DNA]</scope>
    <source>
        <strain evidence="1 2">FBCC735</strain>
    </source>
</reference>
<dbReference type="Proteomes" id="UP000184267">
    <property type="component" value="Unassembled WGS sequence"/>
</dbReference>
<protein>
    <submittedName>
        <fullName evidence="1">Uncharacterized protein</fullName>
    </submittedName>
</protein>
<accession>A0A1M2VT67</accession>
<dbReference type="AlphaFoldDB" id="A0A1M2VT67"/>
<dbReference type="OrthoDB" id="2734661at2759"/>
<evidence type="ECO:0000313" key="1">
    <source>
        <dbReference type="EMBL" id="OJT10811.1"/>
    </source>
</evidence>
<dbReference type="OMA" id="HRANSHN"/>
<gene>
    <name evidence="1" type="ORF">TRAPUB_12680</name>
</gene>
<name>A0A1M2VT67_TRAPU</name>
<keyword evidence="2" id="KW-1185">Reference proteome</keyword>
<dbReference type="EMBL" id="MNAD01000731">
    <property type="protein sequence ID" value="OJT10811.1"/>
    <property type="molecule type" value="Genomic_DNA"/>
</dbReference>